<dbReference type="Pfam" id="PF13379">
    <property type="entry name" value="NMT1_2"/>
    <property type="match status" value="1"/>
</dbReference>
<evidence type="ECO:0000313" key="6">
    <source>
        <dbReference type="Proteomes" id="UP000614200"/>
    </source>
</evidence>
<organism evidence="5 6">
    <name type="scientific">Fusibacter ferrireducens</name>
    <dbReference type="NCBI Taxonomy" id="2785058"/>
    <lineage>
        <taxon>Bacteria</taxon>
        <taxon>Bacillati</taxon>
        <taxon>Bacillota</taxon>
        <taxon>Clostridia</taxon>
        <taxon>Eubacteriales</taxon>
        <taxon>Eubacteriales Family XII. Incertae Sedis</taxon>
        <taxon>Fusibacter</taxon>
    </lineage>
</organism>
<sequence>MKRLLALLLIVFMLFALGGCKAQDDLNGQKESLAPLSENEPTSDLLPTLKIGVMSDVGAIPFIIAKEKGFFANRNLPVEITVFRSAMDRDTALQTGNLDGVMADMLTILFYNESGFNSKMIGSTYGNYKLVTSPSLASEDFIGSQSLSIGLSSNTVIDFATEKIAESKQFSSKLKKIAIPQMPVRLEMLKAGELQGATLPDPLASAAMLEGGALIGSTEEMGLYPGIFIASDSAIAESSTSIQLMYEAYNEAVDYLNATPSSEYFDLLIDTLGFPPVLKDQFEMPVFEHVKAPDQKTFEATLEWMKKGSLIKKDLSYDDLTDLEFISKP</sequence>
<evidence type="ECO:0000313" key="5">
    <source>
        <dbReference type="EMBL" id="MBF4691897.1"/>
    </source>
</evidence>
<evidence type="ECO:0000256" key="1">
    <source>
        <dbReference type="ARBA" id="ARBA00004418"/>
    </source>
</evidence>
<feature type="chain" id="PRO_5046542169" evidence="4">
    <location>
        <begin position="23"/>
        <end position="329"/>
    </location>
</feature>
<feature type="signal peptide" evidence="4">
    <location>
        <begin position="1"/>
        <end position="22"/>
    </location>
</feature>
<dbReference type="PANTHER" id="PTHR30024:SF47">
    <property type="entry name" value="TAURINE-BINDING PERIPLASMIC PROTEIN"/>
    <property type="match status" value="1"/>
</dbReference>
<evidence type="ECO:0000256" key="3">
    <source>
        <dbReference type="ARBA" id="ARBA00022729"/>
    </source>
</evidence>
<reference evidence="5 6" key="1">
    <citation type="submission" date="2020-11" db="EMBL/GenBank/DDBJ databases">
        <title>Fusibacter basophilias sp. nov.</title>
        <authorList>
            <person name="Qiu D."/>
        </authorList>
    </citation>
    <scope>NUCLEOTIDE SEQUENCE [LARGE SCALE GENOMIC DNA]</scope>
    <source>
        <strain evidence="5 6">Q10-2</strain>
    </source>
</reference>
<proteinExistence type="inferred from homology"/>
<evidence type="ECO:0000256" key="4">
    <source>
        <dbReference type="SAM" id="SignalP"/>
    </source>
</evidence>
<comment type="subcellular location">
    <subcellularLocation>
        <location evidence="1">Periplasm</location>
    </subcellularLocation>
</comment>
<name>A0ABR9ZN50_9FIRM</name>
<keyword evidence="6" id="KW-1185">Reference proteome</keyword>
<keyword evidence="3 4" id="KW-0732">Signal</keyword>
<dbReference type="Gene3D" id="3.40.190.10">
    <property type="entry name" value="Periplasmic binding protein-like II"/>
    <property type="match status" value="2"/>
</dbReference>
<accession>A0ABR9ZN50</accession>
<comment type="caution">
    <text evidence="5">The sequence shown here is derived from an EMBL/GenBank/DDBJ whole genome shotgun (WGS) entry which is preliminary data.</text>
</comment>
<protein>
    <submittedName>
        <fullName evidence="5">ABC transporter substrate-binding protein</fullName>
    </submittedName>
</protein>
<dbReference type="PANTHER" id="PTHR30024">
    <property type="entry name" value="ALIPHATIC SULFONATES-BINDING PROTEIN-RELATED"/>
    <property type="match status" value="1"/>
</dbReference>
<evidence type="ECO:0000256" key="2">
    <source>
        <dbReference type="ARBA" id="ARBA00010742"/>
    </source>
</evidence>
<comment type="similarity">
    <text evidence="2">Belongs to the bacterial solute-binding protein SsuA/TauA family.</text>
</comment>
<dbReference type="SUPFAM" id="SSF53850">
    <property type="entry name" value="Periplasmic binding protein-like II"/>
    <property type="match status" value="1"/>
</dbReference>
<gene>
    <name evidence="5" type="ORF">ISU02_02150</name>
</gene>
<dbReference type="PROSITE" id="PS51257">
    <property type="entry name" value="PROKAR_LIPOPROTEIN"/>
    <property type="match status" value="1"/>
</dbReference>
<dbReference type="Proteomes" id="UP000614200">
    <property type="component" value="Unassembled WGS sequence"/>
</dbReference>
<dbReference type="RefSeq" id="WP_194700127.1">
    <property type="nucleotide sequence ID" value="NZ_JADKNH010000001.1"/>
</dbReference>
<dbReference type="EMBL" id="JADKNH010000001">
    <property type="protein sequence ID" value="MBF4691897.1"/>
    <property type="molecule type" value="Genomic_DNA"/>
</dbReference>